<reference evidence="2 3" key="1">
    <citation type="submission" date="2024-11" db="EMBL/GenBank/DDBJ databases">
        <title>A near-complete genome assembly of Cinchona calisaya.</title>
        <authorList>
            <person name="Lian D.C."/>
            <person name="Zhao X.W."/>
            <person name="Wei L."/>
        </authorList>
    </citation>
    <scope>NUCLEOTIDE SEQUENCE [LARGE SCALE GENOMIC DNA]</scope>
    <source>
        <tissue evidence="2">Nenye</tissue>
    </source>
</reference>
<proteinExistence type="predicted"/>
<dbReference type="EMBL" id="JBJUIK010000012">
    <property type="protein sequence ID" value="KAL3510437.1"/>
    <property type="molecule type" value="Genomic_DNA"/>
</dbReference>
<name>A0ABD2YX66_9GENT</name>
<organism evidence="2 3">
    <name type="scientific">Cinchona calisaya</name>
    <dbReference type="NCBI Taxonomy" id="153742"/>
    <lineage>
        <taxon>Eukaryota</taxon>
        <taxon>Viridiplantae</taxon>
        <taxon>Streptophyta</taxon>
        <taxon>Embryophyta</taxon>
        <taxon>Tracheophyta</taxon>
        <taxon>Spermatophyta</taxon>
        <taxon>Magnoliopsida</taxon>
        <taxon>eudicotyledons</taxon>
        <taxon>Gunneridae</taxon>
        <taxon>Pentapetalae</taxon>
        <taxon>asterids</taxon>
        <taxon>lamiids</taxon>
        <taxon>Gentianales</taxon>
        <taxon>Rubiaceae</taxon>
        <taxon>Cinchonoideae</taxon>
        <taxon>Cinchoneae</taxon>
        <taxon>Cinchona</taxon>
    </lineage>
</organism>
<dbReference type="Proteomes" id="UP001630127">
    <property type="component" value="Unassembled WGS sequence"/>
</dbReference>
<gene>
    <name evidence="2" type="ORF">ACH5RR_029838</name>
</gene>
<accession>A0ABD2YX66</accession>
<evidence type="ECO:0000313" key="3">
    <source>
        <dbReference type="Proteomes" id="UP001630127"/>
    </source>
</evidence>
<dbReference type="AlphaFoldDB" id="A0ABD2YX66"/>
<evidence type="ECO:0000313" key="2">
    <source>
        <dbReference type="EMBL" id="KAL3510437.1"/>
    </source>
</evidence>
<keyword evidence="3" id="KW-1185">Reference proteome</keyword>
<comment type="caution">
    <text evidence="2">The sequence shown here is derived from an EMBL/GenBank/DDBJ whole genome shotgun (WGS) entry which is preliminary data.</text>
</comment>
<sequence>MYFPSPMRNREGLYLGNNDGNFDEIGSYVKHDEEIWDRSPGHRRNAREDRRVEGNREDPTRELREPMVKFIDLDHIVQKTGEMTSQYVERFKIACMRCNAWILEEVAKQAVQLVAKQAVWRGTNSIESSTQSEVAHHPMQPLKAEVADKLGIHARLCDLNRKSEGYDQECRRRFLLRSYDKEESMLRECTVECCNGDMEKETFTDMGGISQQYLSLPNQEGINDGLEPMFISMAVALPRSFMQGKEQPYYAVEQEQINRSSVAEIVLNDNEETLETIEPLGSTKSKEGHMNGILVPGMMVDHGAAINILSTSMMKKFWKSIEDLVSKQFHQKGNVHPDILPIDITIRSQVISATFFEVES</sequence>
<evidence type="ECO:0008006" key="4">
    <source>
        <dbReference type="Google" id="ProtNLM"/>
    </source>
</evidence>
<evidence type="ECO:0000256" key="1">
    <source>
        <dbReference type="SAM" id="MobiDB-lite"/>
    </source>
</evidence>
<feature type="region of interest" description="Disordered" evidence="1">
    <location>
        <begin position="39"/>
        <end position="60"/>
    </location>
</feature>
<protein>
    <recommendedName>
        <fullName evidence="4">Retrotransposon gag domain-containing protein</fullName>
    </recommendedName>
</protein>